<reference evidence="1 2" key="1">
    <citation type="submission" date="2013-12" db="EMBL/GenBank/DDBJ databases">
        <authorList>
            <person name="Formusa P.A."/>
            <person name="Habash M."/>
            <person name="Lee H."/>
            <person name="Trevors J.T."/>
        </authorList>
    </citation>
    <scope>NUCLEOTIDE SEQUENCE [LARGE SCALE GENOMIC DNA]</scope>
    <source>
        <strain evidence="1 2">PD30</strain>
    </source>
</reference>
<name>A0A059KT94_9PSED</name>
<accession>A0A059KT94</accession>
<dbReference type="AlphaFoldDB" id="A0A059KT94"/>
<proteinExistence type="predicted"/>
<evidence type="ECO:0000313" key="1">
    <source>
        <dbReference type="EMBL" id="KDD65313.1"/>
    </source>
</evidence>
<evidence type="ECO:0008006" key="3">
    <source>
        <dbReference type="Google" id="ProtNLM"/>
    </source>
</evidence>
<gene>
    <name evidence="1" type="ORF">V466_29025</name>
</gene>
<dbReference type="eggNOG" id="ENOG5033CSB">
    <property type="taxonomic scope" value="Bacteria"/>
</dbReference>
<dbReference type="RefSeq" id="WP_033061758.1">
    <property type="nucleotide sequence ID" value="NZ_AZQQ01000109.1"/>
</dbReference>
<organism evidence="1 2">
    <name type="scientific">Pseudomonas mandelii PD30</name>
    <dbReference type="NCBI Taxonomy" id="1419583"/>
    <lineage>
        <taxon>Bacteria</taxon>
        <taxon>Pseudomonadati</taxon>
        <taxon>Pseudomonadota</taxon>
        <taxon>Gammaproteobacteria</taxon>
        <taxon>Pseudomonadales</taxon>
        <taxon>Pseudomonadaceae</taxon>
        <taxon>Pseudomonas</taxon>
    </lineage>
</organism>
<sequence length="123" mass="13465">MATFYNEMAVMALEMITEFGQPVTIRAITVGEYDPDAGSAPPDTITEQTAQGILLDFTGQEFQNNSLIKQGDKKLKIAAKGLEWAPSLLNKVIVQNGTWSIVPPLKEINPAGTLILYELQVRS</sequence>
<protein>
    <recommendedName>
        <fullName evidence="3">Prophage PssSM-02, structural protein</fullName>
    </recommendedName>
</protein>
<comment type="caution">
    <text evidence="1">The sequence shown here is derived from an EMBL/GenBank/DDBJ whole genome shotgun (WGS) entry which is preliminary data.</text>
</comment>
<dbReference type="Proteomes" id="UP000026739">
    <property type="component" value="Unassembled WGS sequence"/>
</dbReference>
<evidence type="ECO:0000313" key="2">
    <source>
        <dbReference type="Proteomes" id="UP000026739"/>
    </source>
</evidence>
<dbReference type="EMBL" id="AZQQ01000109">
    <property type="protein sequence ID" value="KDD65313.1"/>
    <property type="molecule type" value="Genomic_DNA"/>
</dbReference>